<proteinExistence type="predicted"/>
<evidence type="ECO:0000313" key="6">
    <source>
        <dbReference type="Proteomes" id="UP000326838"/>
    </source>
</evidence>
<evidence type="ECO:0000313" key="5">
    <source>
        <dbReference type="EMBL" id="KAA9131750.1"/>
    </source>
</evidence>
<dbReference type="EMBL" id="VYUY01000016">
    <property type="protein sequence ID" value="KAA9131750.1"/>
    <property type="molecule type" value="Genomic_DNA"/>
</dbReference>
<keyword evidence="1 2" id="KW-0238">DNA-binding</keyword>
<dbReference type="RefSeq" id="WP_150894442.1">
    <property type="nucleotide sequence ID" value="NZ_VYUY01000016.1"/>
</dbReference>
<dbReference type="InterPro" id="IPR001647">
    <property type="entry name" value="HTH_TetR"/>
</dbReference>
<accession>A0A5N0T9Y7</accession>
<sequence>MNERRADSASGQDSGLPVHNNPASTAARNGSAGRAKRIPRAELRARVLDAAQELLADGGLSVGLHQLNMEELIRRVGVPRSSAFAAFGGKDELLTQLMLRLLEPSEPRTLGYSPGTEELATTVFRTYADRIRNADGDIDPEGADAVLKESIRVGLARNVVDTMQSTEWRTYMALSVSVSSLPPAQQPRVREALRLAQMRFLEQMADLYRRVLERVGRRPSEGVTWLQIAAVGASLVEGMASKRLIGIDEAHGTALRPGIDGEPVEWETTALAFWKMLNGLTHRP</sequence>
<evidence type="ECO:0000256" key="2">
    <source>
        <dbReference type="PROSITE-ProRule" id="PRU00335"/>
    </source>
</evidence>
<organism evidence="5 6">
    <name type="scientific">Microbacterium caowuchunii</name>
    <dbReference type="NCBI Taxonomy" id="2614638"/>
    <lineage>
        <taxon>Bacteria</taxon>
        <taxon>Bacillati</taxon>
        <taxon>Actinomycetota</taxon>
        <taxon>Actinomycetes</taxon>
        <taxon>Micrococcales</taxon>
        <taxon>Microbacteriaceae</taxon>
        <taxon>Microbacterium</taxon>
    </lineage>
</organism>
<comment type="caution">
    <text evidence="5">The sequence shown here is derived from an EMBL/GenBank/DDBJ whole genome shotgun (WGS) entry which is preliminary data.</text>
</comment>
<dbReference type="Gene3D" id="1.10.357.10">
    <property type="entry name" value="Tetracycline Repressor, domain 2"/>
    <property type="match status" value="1"/>
</dbReference>
<gene>
    <name evidence="5" type="ORF">F6B40_12195</name>
</gene>
<dbReference type="AlphaFoldDB" id="A0A5N0T9Y7"/>
<feature type="region of interest" description="Disordered" evidence="3">
    <location>
        <begin position="1"/>
        <end position="37"/>
    </location>
</feature>
<reference evidence="6" key="1">
    <citation type="submission" date="2019-09" db="EMBL/GenBank/DDBJ databases">
        <title>Mumia zhuanghuii sp. nov. isolated from the intestinal contents of plateau pika (Ochotona curzoniae) in the Qinghai-Tibet plateau of China.</title>
        <authorList>
            <person name="Tian Z."/>
        </authorList>
    </citation>
    <scope>NUCLEOTIDE SEQUENCE [LARGE SCALE GENOMIC DNA]</scope>
    <source>
        <strain evidence="6">L-033</strain>
    </source>
</reference>
<keyword evidence="6" id="KW-1185">Reference proteome</keyword>
<dbReference type="Proteomes" id="UP000326838">
    <property type="component" value="Unassembled WGS sequence"/>
</dbReference>
<evidence type="ECO:0000256" key="1">
    <source>
        <dbReference type="ARBA" id="ARBA00023125"/>
    </source>
</evidence>
<dbReference type="PROSITE" id="PS50977">
    <property type="entry name" value="HTH_TETR_2"/>
    <property type="match status" value="1"/>
</dbReference>
<evidence type="ECO:0000256" key="3">
    <source>
        <dbReference type="SAM" id="MobiDB-lite"/>
    </source>
</evidence>
<feature type="DNA-binding region" description="H-T-H motif" evidence="2">
    <location>
        <begin position="68"/>
        <end position="87"/>
    </location>
</feature>
<dbReference type="GO" id="GO:0003677">
    <property type="term" value="F:DNA binding"/>
    <property type="evidence" value="ECO:0007669"/>
    <property type="project" value="UniProtKB-UniRule"/>
</dbReference>
<dbReference type="SUPFAM" id="SSF46689">
    <property type="entry name" value="Homeodomain-like"/>
    <property type="match status" value="1"/>
</dbReference>
<evidence type="ECO:0000259" key="4">
    <source>
        <dbReference type="PROSITE" id="PS50977"/>
    </source>
</evidence>
<dbReference type="InterPro" id="IPR009057">
    <property type="entry name" value="Homeodomain-like_sf"/>
</dbReference>
<name>A0A5N0T9Y7_9MICO</name>
<dbReference type="Pfam" id="PF00440">
    <property type="entry name" value="TetR_N"/>
    <property type="match status" value="1"/>
</dbReference>
<feature type="domain" description="HTH tetR-type" evidence="4">
    <location>
        <begin position="41"/>
        <end position="105"/>
    </location>
</feature>
<protein>
    <submittedName>
        <fullName evidence="5">Helix-turn-helix transcriptional regulator</fullName>
    </submittedName>
</protein>